<dbReference type="Gene3D" id="3.30.70.360">
    <property type="match status" value="1"/>
</dbReference>
<dbReference type="NCBIfam" id="TIGR01882">
    <property type="entry name" value="peptidase-T"/>
    <property type="match status" value="1"/>
</dbReference>
<organism evidence="10 11">
    <name type="scientific">Terrimonas ginsenosidimutans</name>
    <dbReference type="NCBI Taxonomy" id="2908004"/>
    <lineage>
        <taxon>Bacteria</taxon>
        <taxon>Pseudomonadati</taxon>
        <taxon>Bacteroidota</taxon>
        <taxon>Chitinophagia</taxon>
        <taxon>Chitinophagales</taxon>
        <taxon>Chitinophagaceae</taxon>
        <taxon>Terrimonas</taxon>
    </lineage>
</organism>
<evidence type="ECO:0000256" key="7">
    <source>
        <dbReference type="ARBA" id="ARBA00023049"/>
    </source>
</evidence>
<dbReference type="InterPro" id="IPR001261">
    <property type="entry name" value="ArgE/DapE_CS"/>
</dbReference>
<protein>
    <recommendedName>
        <fullName evidence="8">Peptidase T</fullName>
        <ecNumber evidence="8">3.4.11.4</ecNumber>
    </recommendedName>
</protein>
<sequence length="415" mass="45953">MFANYKFTAAERFLRYVQIDTQSDPQSNTQPSTGKQKDLSKILAEELLALGLTDAHMDEWGYVYATIPSNTDKKVPVICFCSHVDTAPDCSGTGVKPIVHRDYRGQDIVLPDDRTQVLRLENYPYLKTQIGNDLITASGTTLLGSDDKAGVAEIMDLVNFLQTHPAIKHGEIKILFTPDEEVGRGTAKVDLKKLGAEFGYTLDGGEAGSVEDETFSADGVELIIHGVIAHPGYAKGKMVNAMKIAGQILAELPKDRLSPESTEGKRGFIHPVRVEGLAEKCTIEFIIRDFETPGLKKKEDFLKTLVEETIRFHIGSTFEFKVTEQYRNMKEVLDVHPQVVEYAKLAVERAGLAVKMESIRGGTDGSRLSFMGLPCPNLFTGMQAIHSKLEHVSVQDMNKAVETLVHLVQVWEEKA</sequence>
<dbReference type="SUPFAM" id="SSF53187">
    <property type="entry name" value="Zn-dependent exopeptidases"/>
    <property type="match status" value="1"/>
</dbReference>
<dbReference type="PIRSF" id="PIRSF037215">
    <property type="entry name" value="Peptidase_M20B"/>
    <property type="match status" value="1"/>
</dbReference>
<dbReference type="Pfam" id="PF01546">
    <property type="entry name" value="Peptidase_M20"/>
    <property type="match status" value="1"/>
</dbReference>
<gene>
    <name evidence="10" type="primary">pepT</name>
    <name evidence="10" type="ORF">LZZ85_23390</name>
</gene>
<dbReference type="PANTHER" id="PTHR42994:SF1">
    <property type="entry name" value="PEPTIDASE T"/>
    <property type="match status" value="1"/>
</dbReference>
<feature type="domain" description="Peptidase M20 dimerisation" evidence="9">
    <location>
        <begin position="214"/>
        <end position="305"/>
    </location>
</feature>
<evidence type="ECO:0000259" key="9">
    <source>
        <dbReference type="Pfam" id="PF07687"/>
    </source>
</evidence>
<dbReference type="SUPFAM" id="SSF55031">
    <property type="entry name" value="Bacterial exopeptidase dimerisation domain"/>
    <property type="match status" value="1"/>
</dbReference>
<dbReference type="Gene3D" id="3.40.630.10">
    <property type="entry name" value="Zn peptidases"/>
    <property type="match status" value="1"/>
</dbReference>
<evidence type="ECO:0000256" key="1">
    <source>
        <dbReference type="ARBA" id="ARBA00001947"/>
    </source>
</evidence>
<accession>A0ABS9KY45</accession>
<comment type="similarity">
    <text evidence="2">Belongs to the peptidase M20B family.</text>
</comment>
<dbReference type="Proteomes" id="UP001165367">
    <property type="component" value="Unassembled WGS sequence"/>
</dbReference>
<dbReference type="InterPro" id="IPR002933">
    <property type="entry name" value="Peptidase_M20"/>
</dbReference>
<proteinExistence type="inferred from homology"/>
<dbReference type="EMBL" id="JAKLTR010000019">
    <property type="protein sequence ID" value="MCG2617260.1"/>
    <property type="molecule type" value="Genomic_DNA"/>
</dbReference>
<evidence type="ECO:0000256" key="5">
    <source>
        <dbReference type="ARBA" id="ARBA00022801"/>
    </source>
</evidence>
<dbReference type="GO" id="GO:0045148">
    <property type="term" value="F:tripeptide aminopeptidase activity"/>
    <property type="evidence" value="ECO:0007669"/>
    <property type="project" value="UniProtKB-EC"/>
</dbReference>
<dbReference type="NCBIfam" id="NF003976">
    <property type="entry name" value="PRK05469.1"/>
    <property type="match status" value="1"/>
</dbReference>
<evidence type="ECO:0000256" key="6">
    <source>
        <dbReference type="ARBA" id="ARBA00022833"/>
    </source>
</evidence>
<comment type="cofactor">
    <cofactor evidence="1">
        <name>Zn(2+)</name>
        <dbReference type="ChEBI" id="CHEBI:29105"/>
    </cofactor>
</comment>
<keyword evidence="10" id="KW-0031">Aminopeptidase</keyword>
<dbReference type="InterPro" id="IPR036264">
    <property type="entry name" value="Bact_exopeptidase_dim_dom"/>
</dbReference>
<name>A0ABS9KY45_9BACT</name>
<keyword evidence="4" id="KW-0479">Metal-binding</keyword>
<dbReference type="PROSITE" id="PS00759">
    <property type="entry name" value="ARGE_DAPE_CPG2_2"/>
    <property type="match status" value="1"/>
</dbReference>
<dbReference type="Pfam" id="PF07687">
    <property type="entry name" value="M20_dimer"/>
    <property type="match status" value="1"/>
</dbReference>
<evidence type="ECO:0000256" key="4">
    <source>
        <dbReference type="ARBA" id="ARBA00022723"/>
    </source>
</evidence>
<dbReference type="InterPro" id="IPR010161">
    <property type="entry name" value="Peptidase_M20B"/>
</dbReference>
<dbReference type="NCBIfam" id="NF009920">
    <property type="entry name" value="PRK13381.1"/>
    <property type="match status" value="1"/>
</dbReference>
<dbReference type="RefSeq" id="WP_237875848.1">
    <property type="nucleotide sequence ID" value="NZ_JAKLTR010000019.1"/>
</dbReference>
<dbReference type="PANTHER" id="PTHR42994">
    <property type="entry name" value="PEPTIDASE T"/>
    <property type="match status" value="1"/>
</dbReference>
<evidence type="ECO:0000313" key="10">
    <source>
        <dbReference type="EMBL" id="MCG2617260.1"/>
    </source>
</evidence>
<dbReference type="InterPro" id="IPR011650">
    <property type="entry name" value="Peptidase_M20_dimer"/>
</dbReference>
<keyword evidence="11" id="KW-1185">Reference proteome</keyword>
<evidence type="ECO:0000313" key="11">
    <source>
        <dbReference type="Proteomes" id="UP001165367"/>
    </source>
</evidence>
<comment type="caution">
    <text evidence="10">The sequence shown here is derived from an EMBL/GenBank/DDBJ whole genome shotgun (WGS) entry which is preliminary data.</text>
</comment>
<evidence type="ECO:0000256" key="3">
    <source>
        <dbReference type="ARBA" id="ARBA00022670"/>
    </source>
</evidence>
<evidence type="ECO:0000256" key="2">
    <source>
        <dbReference type="ARBA" id="ARBA00009692"/>
    </source>
</evidence>
<keyword evidence="6" id="KW-0862">Zinc</keyword>
<keyword evidence="3" id="KW-0645">Protease</keyword>
<dbReference type="EC" id="3.4.11.4" evidence="8"/>
<keyword evidence="7" id="KW-0482">Metalloprotease</keyword>
<reference evidence="10" key="1">
    <citation type="submission" date="2022-01" db="EMBL/GenBank/DDBJ databases">
        <authorList>
            <person name="Jo J.-H."/>
            <person name="Im W.-T."/>
        </authorList>
    </citation>
    <scope>NUCLEOTIDE SEQUENCE</scope>
    <source>
        <strain evidence="10">NA20</strain>
    </source>
</reference>
<evidence type="ECO:0000256" key="8">
    <source>
        <dbReference type="NCBIfam" id="TIGR01882"/>
    </source>
</evidence>
<keyword evidence="5 10" id="KW-0378">Hydrolase</keyword>